<evidence type="ECO:0000259" key="18">
    <source>
        <dbReference type="Pfam" id="PF07687"/>
    </source>
</evidence>
<sequence>MSEEIRNLEPQSVWGHFADLNSVPRPSKKEEKVQAFMIDFAKSQGLEWKQDEIGNILVSKPASAGMEDRKKVVLQAHLDMVCQKNKDTDFDFKTQGINMYIDGEWVKARGTTLGADNGIGVASIMAVLASKDIAHPALEALFTTDEEAGMTGAHHLQAGFLSGDILMNLDTEDDDELSIGCAGGIDTDVDWTYEEEATDAASEQAFQVKVEGLFGGHSGMDIIYGRGNANKVLNRMIYDPQEEYGWSISEFEGGGLRNAIPREAEAIVVVSKDKASEAEEYWKELGAALVKEFATTDPNIRIAVDKVDLPAQKMTATDFQRFSAALQCTHDGIRRMSPDVEDLVETSNNVAHVSLAQGKMNLKALQRSDRESAKFDIADSVGAPWRILGAKVEHSGSYPGWKLDPNSRMLGMMKDLYVELFKEEPNVLACHAGLECGLLGQHYPNLEMISFGPTIKNPHCPDEKVNIASVGKFWGYFLEALKRVPKS</sequence>
<evidence type="ECO:0000256" key="13">
    <source>
        <dbReference type="ARBA" id="ARBA00071271"/>
    </source>
</evidence>
<evidence type="ECO:0000256" key="14">
    <source>
        <dbReference type="ARBA" id="ARBA00075285"/>
    </source>
</evidence>
<reference evidence="19 20" key="1">
    <citation type="submission" date="2020-08" db="EMBL/GenBank/DDBJ databases">
        <title>Croceimicrobium hydrocarbonivorans gen. nov., sp. nov., a novel marine bacterium isolated from a bacterial consortium that degrades polyethylene terephthalate.</title>
        <authorList>
            <person name="Liu R."/>
        </authorList>
    </citation>
    <scope>NUCLEOTIDE SEQUENCE [LARGE SCALE GENOMIC DNA]</scope>
    <source>
        <strain evidence="19 20">A20-9</strain>
    </source>
</reference>
<dbReference type="SUPFAM" id="SSF53187">
    <property type="entry name" value="Zn-dependent exopeptidases"/>
    <property type="match status" value="1"/>
</dbReference>
<keyword evidence="6" id="KW-0862">Zinc</keyword>
<dbReference type="NCBIfam" id="TIGR01893">
    <property type="entry name" value="aa-his-dipept"/>
    <property type="match status" value="1"/>
</dbReference>
<evidence type="ECO:0000256" key="10">
    <source>
        <dbReference type="ARBA" id="ARBA00038976"/>
    </source>
</evidence>
<evidence type="ECO:0000256" key="7">
    <source>
        <dbReference type="ARBA" id="ARBA00023049"/>
    </source>
</evidence>
<evidence type="ECO:0000256" key="5">
    <source>
        <dbReference type="ARBA" id="ARBA00022801"/>
    </source>
</evidence>
<dbReference type="EC" id="3.4.13.18" evidence="10"/>
<keyword evidence="3" id="KW-0645">Protease</keyword>
<evidence type="ECO:0000313" key="19">
    <source>
        <dbReference type="EMBL" id="QNR24239.1"/>
    </source>
</evidence>
<keyword evidence="8" id="KW-0170">Cobalt</keyword>
<evidence type="ECO:0000256" key="4">
    <source>
        <dbReference type="ARBA" id="ARBA00022723"/>
    </source>
</evidence>
<dbReference type="RefSeq" id="WP_210758768.1">
    <property type="nucleotide sequence ID" value="NZ_CP060139.1"/>
</dbReference>
<accession>A0A7H0VEU1</accession>
<evidence type="ECO:0000256" key="9">
    <source>
        <dbReference type="ARBA" id="ARBA00036421"/>
    </source>
</evidence>
<organism evidence="19 20">
    <name type="scientific">Croceimicrobium hydrocarbonivorans</name>
    <dbReference type="NCBI Taxonomy" id="2761580"/>
    <lineage>
        <taxon>Bacteria</taxon>
        <taxon>Pseudomonadati</taxon>
        <taxon>Bacteroidota</taxon>
        <taxon>Flavobacteriia</taxon>
        <taxon>Flavobacteriales</taxon>
        <taxon>Owenweeksiaceae</taxon>
        <taxon>Croceimicrobium</taxon>
    </lineage>
</organism>
<dbReference type="PANTHER" id="PTHR43501">
    <property type="entry name" value="CYTOSOL NON-SPECIFIC DIPEPTIDASE"/>
    <property type="match status" value="1"/>
</dbReference>
<name>A0A7H0VEU1_9FLAO</name>
<dbReference type="Pfam" id="PF01546">
    <property type="entry name" value="Peptidase_M20"/>
    <property type="match status" value="1"/>
</dbReference>
<gene>
    <name evidence="19" type="ORF">H4K34_18015</name>
</gene>
<dbReference type="InterPro" id="IPR002933">
    <property type="entry name" value="Peptidase_M20"/>
</dbReference>
<dbReference type="EMBL" id="CP060139">
    <property type="protein sequence ID" value="QNR24239.1"/>
    <property type="molecule type" value="Genomic_DNA"/>
</dbReference>
<dbReference type="PANTHER" id="PTHR43501:SF1">
    <property type="entry name" value="CYTOSOL NON-SPECIFIC DIPEPTIDASE"/>
    <property type="match status" value="1"/>
</dbReference>
<dbReference type="GO" id="GO:0046872">
    <property type="term" value="F:metal ion binding"/>
    <property type="evidence" value="ECO:0007669"/>
    <property type="project" value="UniProtKB-KW"/>
</dbReference>
<evidence type="ECO:0000256" key="15">
    <source>
        <dbReference type="ARBA" id="ARBA00076004"/>
    </source>
</evidence>
<evidence type="ECO:0000256" key="2">
    <source>
        <dbReference type="ARBA" id="ARBA00001947"/>
    </source>
</evidence>
<comment type="cofactor">
    <cofactor evidence="1">
        <name>Co(2+)</name>
        <dbReference type="ChEBI" id="CHEBI:48828"/>
    </cofactor>
</comment>
<dbReference type="FunFam" id="3.40.630.10:FF:000015">
    <property type="entry name" value="Aminoacyl-histidine dipeptidase PepD"/>
    <property type="match status" value="1"/>
</dbReference>
<dbReference type="GO" id="GO:0005829">
    <property type="term" value="C:cytosol"/>
    <property type="evidence" value="ECO:0007669"/>
    <property type="project" value="TreeGrafter"/>
</dbReference>
<evidence type="ECO:0000256" key="17">
    <source>
        <dbReference type="ARBA" id="ARBA00078074"/>
    </source>
</evidence>
<dbReference type="PRINTS" id="PR00934">
    <property type="entry name" value="XHISDIPTASE"/>
</dbReference>
<keyword evidence="7" id="KW-0482">Metalloprotease</keyword>
<evidence type="ECO:0000256" key="12">
    <source>
        <dbReference type="ARBA" id="ARBA00061423"/>
    </source>
</evidence>
<protein>
    <recommendedName>
        <fullName evidence="13">Cytosol non-specific dipeptidase</fullName>
        <ecNumber evidence="10">3.4.13.18</ecNumber>
    </recommendedName>
    <alternativeName>
        <fullName evidence="16">Aminoacyl-histidine dipeptidase</fullName>
    </alternativeName>
    <alternativeName>
        <fullName evidence="15">Beta-alanyl-histidine dipeptidase</fullName>
    </alternativeName>
    <alternativeName>
        <fullName evidence="14">Carnosinase</fullName>
    </alternativeName>
    <alternativeName>
        <fullName evidence="11">Peptidase D</fullName>
    </alternativeName>
    <alternativeName>
        <fullName evidence="17">Xaa-His dipeptidase</fullName>
    </alternativeName>
</protein>
<dbReference type="AlphaFoldDB" id="A0A7H0VEU1"/>
<dbReference type="KEGG" id="chyd:H4K34_18015"/>
<evidence type="ECO:0000313" key="20">
    <source>
        <dbReference type="Proteomes" id="UP000516305"/>
    </source>
</evidence>
<proteinExistence type="inferred from homology"/>
<keyword evidence="20" id="KW-1185">Reference proteome</keyword>
<evidence type="ECO:0000256" key="16">
    <source>
        <dbReference type="ARBA" id="ARBA00077688"/>
    </source>
</evidence>
<comment type="catalytic activity">
    <reaction evidence="9">
        <text>Hydrolysis of dipeptides, preferentially hydrophobic dipeptides including prolyl amino acids.</text>
        <dbReference type="EC" id="3.4.13.18"/>
    </reaction>
</comment>
<dbReference type="GO" id="GO:0006508">
    <property type="term" value="P:proteolysis"/>
    <property type="evidence" value="ECO:0007669"/>
    <property type="project" value="UniProtKB-KW"/>
</dbReference>
<feature type="domain" description="Peptidase M20 dimerisation" evidence="18">
    <location>
        <begin position="211"/>
        <end position="293"/>
    </location>
</feature>
<dbReference type="Gene3D" id="3.40.630.10">
    <property type="entry name" value="Zn peptidases"/>
    <property type="match status" value="2"/>
</dbReference>
<evidence type="ECO:0000256" key="3">
    <source>
        <dbReference type="ARBA" id="ARBA00022670"/>
    </source>
</evidence>
<dbReference type="PIRSF" id="PIRSF016599">
    <property type="entry name" value="Xaa-His_dipept"/>
    <property type="match status" value="1"/>
</dbReference>
<keyword evidence="4" id="KW-0479">Metal-binding</keyword>
<dbReference type="Proteomes" id="UP000516305">
    <property type="component" value="Chromosome"/>
</dbReference>
<dbReference type="GO" id="GO:0070573">
    <property type="term" value="F:metallodipeptidase activity"/>
    <property type="evidence" value="ECO:0007669"/>
    <property type="project" value="TreeGrafter"/>
</dbReference>
<dbReference type="InterPro" id="IPR001160">
    <property type="entry name" value="Peptidase_M20C"/>
</dbReference>
<evidence type="ECO:0000256" key="6">
    <source>
        <dbReference type="ARBA" id="ARBA00022833"/>
    </source>
</evidence>
<evidence type="ECO:0000256" key="8">
    <source>
        <dbReference type="ARBA" id="ARBA00023285"/>
    </source>
</evidence>
<dbReference type="Pfam" id="PF07687">
    <property type="entry name" value="M20_dimer"/>
    <property type="match status" value="1"/>
</dbReference>
<dbReference type="CDD" id="cd03890">
    <property type="entry name" value="M20_pepD"/>
    <property type="match status" value="1"/>
</dbReference>
<comment type="cofactor">
    <cofactor evidence="2">
        <name>Zn(2+)</name>
        <dbReference type="ChEBI" id="CHEBI:29105"/>
    </cofactor>
</comment>
<dbReference type="InterPro" id="IPR011650">
    <property type="entry name" value="Peptidase_M20_dimer"/>
</dbReference>
<dbReference type="FunFam" id="3.40.630.10:FF:000018">
    <property type="entry name" value="Aminoacyl-histidine dipeptidase PepD"/>
    <property type="match status" value="1"/>
</dbReference>
<evidence type="ECO:0000256" key="1">
    <source>
        <dbReference type="ARBA" id="ARBA00001941"/>
    </source>
</evidence>
<evidence type="ECO:0000256" key="11">
    <source>
        <dbReference type="ARBA" id="ARBA00044252"/>
    </source>
</evidence>
<comment type="similarity">
    <text evidence="12">Belongs to the peptidase M20C family.</text>
</comment>
<keyword evidence="5" id="KW-0378">Hydrolase</keyword>